<evidence type="ECO:0000313" key="4">
    <source>
        <dbReference type="Proteomes" id="UP000689195"/>
    </source>
</evidence>
<reference evidence="3" key="1">
    <citation type="submission" date="2021-01" db="EMBL/GenBank/DDBJ databases">
        <authorList>
            <consortium name="Genoscope - CEA"/>
            <person name="William W."/>
        </authorList>
    </citation>
    <scope>NUCLEOTIDE SEQUENCE</scope>
</reference>
<accession>A0A8S1V706</accession>
<feature type="transmembrane region" description="Helical" evidence="1">
    <location>
        <begin position="2598"/>
        <end position="2624"/>
    </location>
</feature>
<feature type="domain" description="EGF-like" evidence="2">
    <location>
        <begin position="1301"/>
        <end position="1341"/>
    </location>
</feature>
<protein>
    <recommendedName>
        <fullName evidence="2">EGF-like domain-containing protein</fullName>
    </recommendedName>
</protein>
<feature type="domain" description="EGF-like" evidence="2">
    <location>
        <begin position="115"/>
        <end position="154"/>
    </location>
</feature>
<feature type="domain" description="EGF-like" evidence="2">
    <location>
        <begin position="666"/>
        <end position="701"/>
    </location>
</feature>
<feature type="domain" description="EGF-like" evidence="2">
    <location>
        <begin position="1206"/>
        <end position="1244"/>
    </location>
</feature>
<sequence>MMLIRLIFIQAVVGWRGYQQWTNQFGQVYEFCPELHIYMPSMHPHYCVSFASICQGVTDVVVKTVTNGTSYICHPRFQPWGAGTLTQDDTLVHCGYEQGIVLVMEMLSDGRYKFYCKQFTDVQHEKCLVTALQQNMYRCQYCKPPFFGDGSDCDSIRGGIDLRFTYPVRYCKGQCIECDENKVCSKCNDGSVKRDESDDACDRNCQGFTSCDIDKNGMYIFSGPCIKQYYLDKKGQCQGMKYNNCETGQEFIIRGYSCDTCMKGYVREILPPNEYNHYICSQNDWNCGPSRQQPRPNSILTDCTQCDPGYFQKQNFDKCLNAQSFQQNCNLLDSSGILCVSCMLQYALQPDGTCLPFECDFQCITCLDINPSFCTTCDISKNRILDNYGNCKCIPKSGWKEGYCPFCTDGYCQECEQSDFYSCISCKSGSNRILQNKQCICKPGTYDPGNEDQICLACDYSCLSCFGPSNQECIECLDESISNRIQIGDSCPCQNGYADYKIKESYCGKCHPRCNTCFQAADQTTNQYCLTCKPGQNRVVQDNFNCDCKENYSDLDGTTEICARCYYTCGNCSEYGPTYCTFCLESSNRYLTSSGECICKTSYFDDETDNIECSKCHYSCILCANSIQKDACELCPQTRKPANIQGSEFECICSSSNFFDDGFSQECLQCDYTCQTCNGPLSSNCLTCDPTYRQLDLSSCVCPTRYYDIGQLQCEKCHYSCHQCFDNTVEGCIACSLELNIRVLKGNICNCADGFYEESGIALCKKCSYKCQTCETQSEQCLSCPLNSLRVLDPIKGCYCLGEYYEKENEIACQKCHFKCKSCNGQNENNCLSCDSVANRELEVNECKCQIHYFEMEVQECTVCSAFCYECINNFENCTSCNNDRFLVGSTCKCITKFNGAAISTFDYNGMVKCQNCHYSCGTCGGIEEIQITDIKQEILVFVMKDIMMQDCLFVKNAVINVKDAKNNLKDVFLVRIIPLDNLFQVLIDANVSKDIMMMDKIEVCQKCHYSCLRCNDIETKCELCSIESNRIYNDQLFTCDCNIGYYDIGIENCQKCHYSCLSCNSGDVNSCISCVPMNNSNRVLYNNTCKCLFGYFDDGQSISCKKCDIQCLSCVQQSYQCLSCPQTRKIETNCKCQQGYYDVGLQLCLKCNSICLTCEISSNNCTSCHTDQYRELNQITQTCDCQIGYLEINGICEQCQQSCKTCSQTINKCTSCVQFRILKNNDCICNDGMYESSLDKQCKLCNKTCLTCVNSNTYCLTCSIENFRQFKTGNTCDCMPGYYENPINQNCEKCSSSCSTCSLQYDNCLTCDTSLNLSMFNNKCLCSQSYFFDSLTNSCQQCNITCLECQNSNVCTSCRLTTRHLDSDQKKCICHDGYFETNQQNCQQCHLSCETCENIHTYCLTCMNIYHRILINNTCQCIDGYYEAGIELCQKCNSICKTCQSSASSCLSCQDIQHNRYYQGNKCLCKPGYFESNTEICSKCSNECLTCQGQADYCTSCDINSKRIDQSIIHKCPCITGFYQDENKNCQKCHIKCQTCINQNDQCLSCNFKLNSNRMSLSDKCNCKEGYFDDGIQLICQQCNLKCKTCVNETNNCQICQNSIRINPPICNCMDGYYEDEQLTCQICSSQCNTCILEPSNCLTCKPGRIDNDCKCIDGYFEIGLTLCSQCAFQCATCDFDPLNCKTCKGNRFQEPQCICQSGYFDDQINEECQKCDSTCLECNLDGCLSCFANRLLNQEMDCIPPPNSVWYNNTPWCSTCQVAVIKAYLSDDISKIIIHFDFPLNPKGFNSQIQINKCLQLFEVETVLKFGQNSVCYINQDNNQELLISLGEYSKIEVGEEILFKSNSISHINCETTLEKFIFTILQMPINPLPPQIEYNVPLHKLNPFADNSVFLKSIKNNGNRKLDNIIWSCQVKTNEDSSALSQFIDQINFVQEYNLLIPKLTLPSDAELKFKIQYENFIHINSYSEFIIYTHLGDLPQININVKPSYFVYETIIIGVTAGNLGLSTSKDNIKYQIQLFEIERSPIKSISSQLNISVESFSFEYFNTNISQYTLSPNSTYTFQVIATNLYTQKVQNQNLTFDVPFAGLICQFNNQGIQSIRQDLNLQIYCRDLDTKYEWNDDLDLYIEVDCKDLTSNRTCQNEQKQAIKVNNTNPFQFIRKNSISSFTVQEWSVNVTKFHQTSKFTQIIVYLDNDFPVLDLEFNQGYLMRKINNYEQLNFTFLIPLYQKAQLLDLSIAIIYNYQVIQILQPKYISHQFKIFNTIKELNFGDDVNLKFAAQYTNNIMPSLNNIKLSINQPPQCSKLFITRSSDLALNDIQVTTTCQQSNDFPYRYQLRLFLRESDLIWFLQGQSEPSSYSTKFGNYQICANDTQILKVYEMQCVMRTISGKFHKCNLNRILNNETMEQSCECNKFGDIFLTTSTNISKVIVNNTQQQELELDNAFLLKQVLVLVICTGSLTLLQFTIYIFYLIKEYQNQKDVIIEKSNLNPPFHQDQKTIIYQGNSIVFKEKFKEIHQTASLFYYSDQDIQLSYRILEVFSQFNLLLSLTILECSNQTNQIHFIFLFIIINPFIILILRIFYKIIEAIYRFRRIAAFISNFILIILLMAPNLILLIFYILRIQIQQEQYMVAIIFLGNTIISQILVEPITIFARIIVYRLIASSIKNTDLNPIYHFMHFFVMHSSLEEIFEEFTRM</sequence>
<dbReference type="SMART" id="SM00261">
    <property type="entry name" value="FU"/>
    <property type="match status" value="24"/>
</dbReference>
<feature type="domain" description="EGF-like" evidence="2">
    <location>
        <begin position="1252"/>
        <end position="1293"/>
    </location>
</feature>
<feature type="domain" description="EGF-like" evidence="2">
    <location>
        <begin position="1063"/>
        <end position="1106"/>
    </location>
</feature>
<feature type="transmembrane region" description="Helical" evidence="1">
    <location>
        <begin position="2454"/>
        <end position="2477"/>
    </location>
</feature>
<dbReference type="Proteomes" id="UP000689195">
    <property type="component" value="Unassembled WGS sequence"/>
</dbReference>
<feature type="domain" description="EGF-like" evidence="2">
    <location>
        <begin position="1628"/>
        <end position="1656"/>
    </location>
</feature>
<feature type="domain" description="EGF-like" evidence="2">
    <location>
        <begin position="406"/>
        <end position="440"/>
    </location>
</feature>
<feature type="domain" description="EGF-like" evidence="2">
    <location>
        <begin position="516"/>
        <end position="563"/>
    </location>
</feature>
<feature type="domain" description="EGF-like" evidence="2">
    <location>
        <begin position="1396"/>
        <end position="1435"/>
    </location>
</feature>
<dbReference type="PANTHER" id="PTHR15332">
    <property type="entry name" value="PROPROTEIN CONVERTASE SUBTILISIN_KEXIN TYPE 5-LIKE"/>
    <property type="match status" value="1"/>
</dbReference>
<organism evidence="3 4">
    <name type="scientific">Paramecium pentaurelia</name>
    <dbReference type="NCBI Taxonomy" id="43138"/>
    <lineage>
        <taxon>Eukaryota</taxon>
        <taxon>Sar</taxon>
        <taxon>Alveolata</taxon>
        <taxon>Ciliophora</taxon>
        <taxon>Intramacronucleata</taxon>
        <taxon>Oligohymenophorea</taxon>
        <taxon>Peniculida</taxon>
        <taxon>Parameciidae</taxon>
        <taxon>Paramecium</taxon>
    </lineage>
</organism>
<feature type="domain" description="EGF-like" evidence="2">
    <location>
        <begin position="1443"/>
        <end position="1483"/>
    </location>
</feature>
<keyword evidence="1" id="KW-0472">Membrane</keyword>
<proteinExistence type="predicted"/>
<dbReference type="OrthoDB" id="304166at2759"/>
<feature type="domain" description="EGF-like" evidence="2">
    <location>
        <begin position="1349"/>
        <end position="1388"/>
    </location>
</feature>
<feature type="domain" description="EGF-like" evidence="2">
    <location>
        <begin position="1107"/>
        <end position="1136"/>
    </location>
</feature>
<feature type="domain" description="EGF-like" evidence="2">
    <location>
        <begin position="571"/>
        <end position="614"/>
    </location>
</feature>
<feature type="domain" description="EGF-like" evidence="2">
    <location>
        <begin position="1678"/>
        <end position="1715"/>
    </location>
</feature>
<keyword evidence="1" id="KW-0812">Transmembrane</keyword>
<feature type="domain" description="EGF-like" evidence="2">
    <location>
        <begin position="1158"/>
        <end position="1198"/>
    </location>
</feature>
<evidence type="ECO:0000259" key="2">
    <source>
        <dbReference type="SMART" id="SM00181"/>
    </source>
</evidence>
<comment type="caution">
    <text evidence="3">The sequence shown here is derived from an EMBL/GenBank/DDBJ whole genome shotgun (WGS) entry which is preliminary data.</text>
</comment>
<gene>
    <name evidence="3" type="ORF">PPENT_87.1.T0590093</name>
</gene>
<feature type="domain" description="EGF-like" evidence="2">
    <location>
        <begin position="464"/>
        <end position="508"/>
    </location>
</feature>
<feature type="transmembrane region" description="Helical" evidence="1">
    <location>
        <begin position="2636"/>
        <end position="2661"/>
    </location>
</feature>
<dbReference type="InterPro" id="IPR006212">
    <property type="entry name" value="Furin_repeat"/>
</dbReference>
<evidence type="ECO:0000313" key="3">
    <source>
        <dbReference type="EMBL" id="CAD8173398.1"/>
    </source>
</evidence>
<feature type="domain" description="EGF-like" evidence="2">
    <location>
        <begin position="1014"/>
        <end position="1055"/>
    </location>
</feature>
<keyword evidence="1" id="KW-1133">Transmembrane helix</keyword>
<dbReference type="EMBL" id="CAJJDO010000059">
    <property type="protein sequence ID" value="CAD8173398.1"/>
    <property type="molecule type" value="Genomic_DNA"/>
</dbReference>
<evidence type="ECO:0000256" key="1">
    <source>
        <dbReference type="SAM" id="Phobius"/>
    </source>
</evidence>
<dbReference type="SMART" id="SM00181">
    <property type="entry name" value="EGF"/>
    <property type="match status" value="22"/>
</dbReference>
<feature type="domain" description="EGF-like" evidence="2">
    <location>
        <begin position="236"/>
        <end position="281"/>
    </location>
</feature>
<name>A0A8S1V706_9CILI</name>
<feature type="transmembrane region" description="Helical" evidence="1">
    <location>
        <begin position="2567"/>
        <end position="2586"/>
    </location>
</feature>
<dbReference type="PANTHER" id="PTHR15332:SF175">
    <property type="entry name" value="PROPROTEIN CONVERTASE SUBTILISIN_KEXIN TYPE 5-LIKE"/>
    <property type="match status" value="1"/>
</dbReference>
<feature type="domain" description="EGF-like" evidence="2">
    <location>
        <begin position="716"/>
        <end position="765"/>
    </location>
</feature>
<dbReference type="InterPro" id="IPR000742">
    <property type="entry name" value="EGF"/>
</dbReference>
<feature type="domain" description="EGF-like" evidence="2">
    <location>
        <begin position="1533"/>
        <end position="1582"/>
    </location>
</feature>
<keyword evidence="4" id="KW-1185">Reference proteome</keyword>
<feature type="domain" description="EGF-like" evidence="2">
    <location>
        <begin position="1590"/>
        <end position="1627"/>
    </location>
</feature>